<comment type="caution">
    <text evidence="1">The sequence shown here is derived from an EMBL/GenBank/DDBJ whole genome shotgun (WGS) entry which is preliminary data.</text>
</comment>
<evidence type="ECO:0000313" key="2">
    <source>
        <dbReference type="Proteomes" id="UP000620124"/>
    </source>
</evidence>
<reference evidence="1" key="1">
    <citation type="submission" date="2020-05" db="EMBL/GenBank/DDBJ databases">
        <title>Mycena genomes resolve the evolution of fungal bioluminescence.</title>
        <authorList>
            <person name="Tsai I.J."/>
        </authorList>
    </citation>
    <scope>NUCLEOTIDE SEQUENCE</scope>
    <source>
        <strain evidence="1">CCC161011</strain>
    </source>
</reference>
<evidence type="ECO:0008006" key="3">
    <source>
        <dbReference type="Google" id="ProtNLM"/>
    </source>
</evidence>
<dbReference type="Proteomes" id="UP000620124">
    <property type="component" value="Unassembled WGS sequence"/>
</dbReference>
<evidence type="ECO:0000313" key="1">
    <source>
        <dbReference type="EMBL" id="KAF7332870.1"/>
    </source>
</evidence>
<protein>
    <recommendedName>
        <fullName evidence="3">F-box domain-containing protein</fullName>
    </recommendedName>
</protein>
<dbReference type="SUPFAM" id="SSF52047">
    <property type="entry name" value="RNI-like"/>
    <property type="match status" value="1"/>
</dbReference>
<dbReference type="OrthoDB" id="3070244at2759"/>
<dbReference type="AlphaFoldDB" id="A0A8H6X2B8"/>
<proteinExistence type="predicted"/>
<organism evidence="1 2">
    <name type="scientific">Mycena venus</name>
    <dbReference type="NCBI Taxonomy" id="2733690"/>
    <lineage>
        <taxon>Eukaryota</taxon>
        <taxon>Fungi</taxon>
        <taxon>Dikarya</taxon>
        <taxon>Basidiomycota</taxon>
        <taxon>Agaricomycotina</taxon>
        <taxon>Agaricomycetes</taxon>
        <taxon>Agaricomycetidae</taxon>
        <taxon>Agaricales</taxon>
        <taxon>Marasmiineae</taxon>
        <taxon>Mycenaceae</taxon>
        <taxon>Mycena</taxon>
    </lineage>
</organism>
<sequence length="372" mass="42728">MKGISYANPLLLLSGIVPLVVCRAWVPSSRRVLFYRVHVKLNTAHAFAKLLRRPEKLTFLPFIRELEFLGGLAENRWMTTVLPKIAKHIPPLIRAVILNFSYHSSYSFIRPPFDAITRLEIMHRLPRLKFDDVINCITSFSTLEVLRLWMEEWADTAVPEQSPPPPATLRYLDLRCNSNHLPPFLEWMTSGPAEITTLLLHIPSSEANCLASLRQYIGSLSRSLRTLRLSFSHQNWPRDSIASAFVDLLRLNTQLHALTIRSAQNHAISLLQSMHLPPSVQSITMVVPASPPFLHTLLPPKDMPTLDSRMASLGRLREFRIMYFRDFVLAETTRQLESVKDRIDVSELPGCVARGILSEDVVNERYPYWYYY</sequence>
<gene>
    <name evidence="1" type="ORF">MVEN_02392000</name>
</gene>
<dbReference type="EMBL" id="JACAZI010000031">
    <property type="protein sequence ID" value="KAF7332870.1"/>
    <property type="molecule type" value="Genomic_DNA"/>
</dbReference>
<name>A0A8H6X2B8_9AGAR</name>
<keyword evidence="2" id="KW-1185">Reference proteome</keyword>
<accession>A0A8H6X2B8</accession>